<dbReference type="InterPro" id="IPR029472">
    <property type="entry name" value="Copia-like_N"/>
</dbReference>
<dbReference type="EMBL" id="CM018050">
    <property type="protein sequence ID" value="KAA8518526.1"/>
    <property type="molecule type" value="Genomic_DNA"/>
</dbReference>
<dbReference type="PANTHER" id="PTHR47481:SF21">
    <property type="entry name" value="BASIC-LEUCINE ZIPPER TRANSCRIPTION FACTOR Q-RELATED"/>
    <property type="match status" value="1"/>
</dbReference>
<name>A0A5J4ZLJ4_9ASTE</name>
<proteinExistence type="predicted"/>
<organism evidence="2 3">
    <name type="scientific">Nyssa sinensis</name>
    <dbReference type="NCBI Taxonomy" id="561372"/>
    <lineage>
        <taxon>Eukaryota</taxon>
        <taxon>Viridiplantae</taxon>
        <taxon>Streptophyta</taxon>
        <taxon>Embryophyta</taxon>
        <taxon>Tracheophyta</taxon>
        <taxon>Spermatophyta</taxon>
        <taxon>Magnoliopsida</taxon>
        <taxon>eudicotyledons</taxon>
        <taxon>Gunneridae</taxon>
        <taxon>Pentapetalae</taxon>
        <taxon>asterids</taxon>
        <taxon>Cornales</taxon>
        <taxon>Nyssaceae</taxon>
        <taxon>Nyssa</taxon>
    </lineage>
</organism>
<sequence>MALDPLQFLISNLNSIVTIKLDSTNYLTWKAQISAALEVYDLLGYVDGSIPMPSEKIAVTTENATEMVTNPIFTEWKKADRHLRSAINATIHPSLLPHVVNLQHAFESMKSYLDEIKQITDKLAATANLISDEEIVFVTLKGLPREYVSFKTAIRARETPITFEELSNLLLSEEINISMDELELNSQISVSTALTAQKGSNQNYQGHYPTNRGNYRGRGNYYTNNRGNYRGRGSANSNRRQFNLNRSGNGRAQWNFNSDFGSPEVRCQICNKLRHIVKDCWYRNDLHFQPQTQALMASNETPSTDQWFFDSGATHHITSNVENLHQPEQYNGIQR</sequence>
<evidence type="ECO:0000313" key="2">
    <source>
        <dbReference type="EMBL" id="KAA8518526.1"/>
    </source>
</evidence>
<reference evidence="2 3" key="1">
    <citation type="submission" date="2019-09" db="EMBL/GenBank/DDBJ databases">
        <title>A chromosome-level genome assembly of the Chinese tupelo Nyssa sinensis.</title>
        <authorList>
            <person name="Yang X."/>
            <person name="Kang M."/>
            <person name="Yang Y."/>
            <person name="Xiong H."/>
            <person name="Wang M."/>
            <person name="Zhang Z."/>
            <person name="Wang Z."/>
            <person name="Wu H."/>
            <person name="Ma T."/>
            <person name="Liu J."/>
            <person name="Xi Z."/>
        </authorList>
    </citation>
    <scope>NUCLEOTIDE SEQUENCE [LARGE SCALE GENOMIC DNA]</scope>
    <source>
        <strain evidence="2">J267</strain>
        <tissue evidence="2">Leaf</tissue>
    </source>
</reference>
<keyword evidence="3" id="KW-1185">Reference proteome</keyword>
<dbReference type="OrthoDB" id="1845088at2759"/>
<feature type="domain" description="Retrotransposon Copia-like N-terminal" evidence="1">
    <location>
        <begin position="15"/>
        <end position="53"/>
    </location>
</feature>
<dbReference type="PANTHER" id="PTHR47481">
    <property type="match status" value="1"/>
</dbReference>
<accession>A0A5J4ZLJ4</accession>
<dbReference type="Pfam" id="PF14244">
    <property type="entry name" value="Retrotran_gag_3"/>
    <property type="match status" value="1"/>
</dbReference>
<dbReference type="Pfam" id="PF14223">
    <property type="entry name" value="Retrotran_gag_2"/>
    <property type="match status" value="1"/>
</dbReference>
<evidence type="ECO:0000259" key="1">
    <source>
        <dbReference type="Pfam" id="PF14244"/>
    </source>
</evidence>
<gene>
    <name evidence="2" type="ORF">F0562_016000</name>
</gene>
<evidence type="ECO:0000313" key="3">
    <source>
        <dbReference type="Proteomes" id="UP000325577"/>
    </source>
</evidence>
<dbReference type="Proteomes" id="UP000325577">
    <property type="component" value="Linkage Group LG7"/>
</dbReference>
<protein>
    <recommendedName>
        <fullName evidence="1">Retrotransposon Copia-like N-terminal domain-containing protein</fullName>
    </recommendedName>
</protein>
<dbReference type="AlphaFoldDB" id="A0A5J4ZLJ4"/>